<gene>
    <name evidence="1" type="ORF">X907_2277</name>
</gene>
<sequence length="49" mass="5283">MEVVEGMLPRVFAALRFDCVALDPAQGVLPAHLPGGLFDAGFNRLPAFR</sequence>
<protein>
    <submittedName>
        <fullName evidence="1">Uncharacterized protein</fullName>
    </submittedName>
</protein>
<evidence type="ECO:0000313" key="1">
    <source>
        <dbReference type="EMBL" id="AZU04792.1"/>
    </source>
</evidence>
<keyword evidence="2" id="KW-1185">Reference proteome</keyword>
<name>A0A3T0EBS8_9PROT</name>
<accession>A0A3T0EBS8</accession>
<dbReference type="KEGG" id="gak:X907_2277"/>
<dbReference type="AlphaFoldDB" id="A0A3T0EBS8"/>
<reference evidence="1 2" key="1">
    <citation type="submission" date="2016-12" db="EMBL/GenBank/DDBJ databases">
        <title>The genome of dimorphic prosthecate Glycocaulis alkaliphilus 6b-8t, isolated from crude oil dictates its adaptability in petroleum environments.</title>
        <authorList>
            <person name="Wu X.-L."/>
            <person name="Geng S."/>
        </authorList>
    </citation>
    <scope>NUCLEOTIDE SEQUENCE [LARGE SCALE GENOMIC DNA]</scope>
    <source>
        <strain evidence="1 2">6B-8</strain>
    </source>
</reference>
<proteinExistence type="predicted"/>
<dbReference type="EMBL" id="CP018911">
    <property type="protein sequence ID" value="AZU04792.1"/>
    <property type="molecule type" value="Genomic_DNA"/>
</dbReference>
<organism evidence="1 2">
    <name type="scientific">Glycocaulis alkaliphilus</name>
    <dbReference type="NCBI Taxonomy" id="1434191"/>
    <lineage>
        <taxon>Bacteria</taxon>
        <taxon>Pseudomonadati</taxon>
        <taxon>Pseudomonadota</taxon>
        <taxon>Alphaproteobacteria</taxon>
        <taxon>Maricaulales</taxon>
        <taxon>Maricaulaceae</taxon>
        <taxon>Glycocaulis</taxon>
    </lineage>
</organism>
<evidence type="ECO:0000313" key="2">
    <source>
        <dbReference type="Proteomes" id="UP000286954"/>
    </source>
</evidence>
<dbReference type="Proteomes" id="UP000286954">
    <property type="component" value="Chromosome"/>
</dbReference>